<feature type="domain" description="Blue (type 1) copper" evidence="4">
    <location>
        <begin position="56"/>
        <end position="144"/>
    </location>
</feature>
<dbReference type="GO" id="GO:0009055">
    <property type="term" value="F:electron transfer activity"/>
    <property type="evidence" value="ECO:0007669"/>
    <property type="project" value="InterPro"/>
</dbReference>
<accession>A0A087S5Z5</accession>
<dbReference type="Pfam" id="PF00127">
    <property type="entry name" value="Copper-bind"/>
    <property type="match status" value="1"/>
</dbReference>
<reference evidence="5 6" key="1">
    <citation type="submission" date="2014-06" db="EMBL/GenBank/DDBJ databases">
        <authorList>
            <person name="Ngugi D.K."/>
            <person name="Blom J."/>
            <person name="Alam I."/>
            <person name="Rashid M."/>
            <person name="Baalawi W."/>
            <person name="Zhang G."/>
            <person name="Hikmawan T."/>
            <person name="Guan Y."/>
            <person name="Antunes A."/>
            <person name="Siam R."/>
            <person name="El-Dorry H."/>
            <person name="Bajic V."/>
            <person name="Stingl U."/>
        </authorList>
    </citation>
    <scope>NUCLEOTIDE SEQUENCE [LARGE SCALE GENOMIC DNA]</scope>
    <source>
        <strain evidence="5">SCGC AAA799-B03</strain>
    </source>
</reference>
<dbReference type="PATRIC" id="fig|1502289.3.peg.1215"/>
<evidence type="ECO:0000259" key="4">
    <source>
        <dbReference type="Pfam" id="PF00127"/>
    </source>
</evidence>
<dbReference type="Gene3D" id="2.60.40.420">
    <property type="entry name" value="Cupredoxins - blue copper proteins"/>
    <property type="match status" value="1"/>
</dbReference>
<keyword evidence="2" id="KW-0186">Copper</keyword>
<dbReference type="InterPro" id="IPR052721">
    <property type="entry name" value="ET_Amicyanin"/>
</dbReference>
<sequence length="345" mass="39333">MTVLDKIPRFFSRQVIFTISVLIIFFINVEQSYAEEFTINIPFGAFNPELNTPAEVWYDPPELTVKVGDTVTWYNDDREGHTVTSGNGAGRFDWMGSKNLGESDGIFDSGRFMPDESWSYTFEEEGSFNYFCVIHPWMEGIVFVDPFIPDYPHDATGKQVEFPILLITPDNSVEINFSWEPKIIKTHEKVNFIYRFYDAQTDQPLRKLEYDIAIIQNGIELYRDKNAVSQAGGDYRQWIFEEPGSVLIKFRDIRSFGKVAETTIDLSGSSVARLGDFSAVVYENTEQTKTVDKIVQPRQTVQFYYEIAVAIIAVPAIMLLAIMIYMKYKGPKTLINQGGGKASPI</sequence>
<dbReference type="AlphaFoldDB" id="A0A087S5Z5"/>
<proteinExistence type="predicted"/>
<dbReference type="InterPro" id="IPR008972">
    <property type="entry name" value="Cupredoxin"/>
</dbReference>
<keyword evidence="3" id="KW-0812">Transmembrane</keyword>
<gene>
    <name evidence="5" type="ORF">AAA799B03_01329</name>
</gene>
<keyword evidence="3" id="KW-0472">Membrane</keyword>
<dbReference type="PANTHER" id="PTHR36507:SF1">
    <property type="entry name" value="BLL1555 PROTEIN"/>
    <property type="match status" value="1"/>
</dbReference>
<dbReference type="SUPFAM" id="SSF49503">
    <property type="entry name" value="Cupredoxins"/>
    <property type="match status" value="1"/>
</dbReference>
<comment type="caution">
    <text evidence="5">The sequence shown here is derived from an EMBL/GenBank/DDBJ whole genome shotgun (WGS) entry which is preliminary data.</text>
</comment>
<evidence type="ECO:0000256" key="2">
    <source>
        <dbReference type="ARBA" id="ARBA00023008"/>
    </source>
</evidence>
<evidence type="ECO:0000256" key="1">
    <source>
        <dbReference type="ARBA" id="ARBA00022723"/>
    </source>
</evidence>
<evidence type="ECO:0000313" key="5">
    <source>
        <dbReference type="EMBL" id="KFM21149.1"/>
    </source>
</evidence>
<keyword evidence="6" id="KW-1185">Reference proteome</keyword>
<keyword evidence="1" id="KW-0479">Metal-binding</keyword>
<dbReference type="InterPro" id="IPR000923">
    <property type="entry name" value="BlueCu_1"/>
</dbReference>
<name>A0A087S5Z5_9ARCH</name>
<dbReference type="Proteomes" id="UP000029384">
    <property type="component" value="Unassembled WGS sequence"/>
</dbReference>
<evidence type="ECO:0000256" key="3">
    <source>
        <dbReference type="SAM" id="Phobius"/>
    </source>
</evidence>
<organism evidence="5 6">
    <name type="scientific">Marine Group I thaumarchaeote SCGC AAA799-B03</name>
    <dbReference type="NCBI Taxonomy" id="1502289"/>
    <lineage>
        <taxon>Archaea</taxon>
        <taxon>Nitrososphaerota</taxon>
        <taxon>Marine Group I</taxon>
    </lineage>
</organism>
<feature type="transmembrane region" description="Helical" evidence="3">
    <location>
        <begin position="303"/>
        <end position="326"/>
    </location>
</feature>
<keyword evidence="3" id="KW-1133">Transmembrane helix</keyword>
<dbReference type="PANTHER" id="PTHR36507">
    <property type="entry name" value="BLL1555 PROTEIN"/>
    <property type="match status" value="1"/>
</dbReference>
<dbReference type="EMBL" id="JOTA01000047">
    <property type="protein sequence ID" value="KFM21149.1"/>
    <property type="molecule type" value="Genomic_DNA"/>
</dbReference>
<dbReference type="GO" id="GO:0005507">
    <property type="term" value="F:copper ion binding"/>
    <property type="evidence" value="ECO:0007669"/>
    <property type="project" value="InterPro"/>
</dbReference>
<evidence type="ECO:0000313" key="6">
    <source>
        <dbReference type="Proteomes" id="UP000029384"/>
    </source>
</evidence>
<protein>
    <submittedName>
        <fullName evidence="5">Plastocyanin protein</fullName>
    </submittedName>
</protein>